<dbReference type="AlphaFoldDB" id="Q7VNC8"/>
<proteinExistence type="predicted"/>
<dbReference type="Proteomes" id="UP000001022">
    <property type="component" value="Chromosome"/>
</dbReference>
<dbReference type="HOGENOM" id="CLU_3403804_0_0_6"/>
<gene>
    <name evidence="1" type="ordered locus">HD_0625</name>
</gene>
<sequence length="30" mass="3553">MAGFIFLLCVFQKNANYTLDENKWTIDNEN</sequence>
<dbReference type="EMBL" id="AE017143">
    <property type="protein sequence ID" value="AAP95552.1"/>
    <property type="molecule type" value="Genomic_DNA"/>
</dbReference>
<evidence type="ECO:0000313" key="1">
    <source>
        <dbReference type="EMBL" id="AAP95552.1"/>
    </source>
</evidence>
<reference evidence="2" key="1">
    <citation type="submission" date="2003-06" db="EMBL/GenBank/DDBJ databases">
        <title>The complete genome sequence of Haemophilus ducreyi.</title>
        <authorList>
            <person name="Munson R.S. Jr."/>
            <person name="Ray W.C."/>
            <person name="Mahairas G."/>
            <person name="Sabo P."/>
            <person name="Mungur R."/>
            <person name="Johnson L."/>
            <person name="Nguyen D."/>
            <person name="Wang J."/>
            <person name="Forst C."/>
            <person name="Hood L."/>
        </authorList>
    </citation>
    <scope>NUCLEOTIDE SEQUENCE [LARGE SCALE GENOMIC DNA]</scope>
    <source>
        <strain evidence="2">35000HP / ATCC 700724</strain>
    </source>
</reference>
<accession>Q7VNC8</accession>
<name>Q7VNC8_HAEDU</name>
<organism evidence="1 2">
    <name type="scientific">Haemophilus ducreyi (strain 35000HP / ATCC 700724)</name>
    <dbReference type="NCBI Taxonomy" id="233412"/>
    <lineage>
        <taxon>Bacteria</taxon>
        <taxon>Pseudomonadati</taxon>
        <taxon>Pseudomonadota</taxon>
        <taxon>Gammaproteobacteria</taxon>
        <taxon>Pasteurellales</taxon>
        <taxon>Pasteurellaceae</taxon>
        <taxon>Haemophilus</taxon>
    </lineage>
</organism>
<dbReference type="KEGG" id="hdu:HD_0625"/>
<keyword evidence="2" id="KW-1185">Reference proteome</keyword>
<evidence type="ECO:0000313" key="2">
    <source>
        <dbReference type="Proteomes" id="UP000001022"/>
    </source>
</evidence>
<protein>
    <submittedName>
        <fullName evidence="1">Uncharacterized protein</fullName>
    </submittedName>
</protein>